<organism evidence="2">
    <name type="scientific">Amphimedon queenslandica</name>
    <name type="common">Sponge</name>
    <dbReference type="NCBI Taxonomy" id="400682"/>
    <lineage>
        <taxon>Eukaryota</taxon>
        <taxon>Metazoa</taxon>
        <taxon>Porifera</taxon>
        <taxon>Demospongiae</taxon>
        <taxon>Heteroscleromorpha</taxon>
        <taxon>Haplosclerida</taxon>
        <taxon>Niphatidae</taxon>
        <taxon>Amphimedon</taxon>
    </lineage>
</organism>
<proteinExistence type="predicted"/>
<accession>A0A1X7U5S7</accession>
<dbReference type="EnsemblMetazoa" id="Aqu2.1.22884_001">
    <property type="protein sequence ID" value="Aqu2.1.22884_001"/>
    <property type="gene ID" value="Aqu2.1.22884"/>
</dbReference>
<dbReference type="InParanoid" id="A0A1X7U5S7"/>
<feature type="region of interest" description="Disordered" evidence="1">
    <location>
        <begin position="18"/>
        <end position="39"/>
    </location>
</feature>
<evidence type="ECO:0000313" key="2">
    <source>
        <dbReference type="EnsemblMetazoa" id="Aqu2.1.22884_001"/>
    </source>
</evidence>
<evidence type="ECO:0000256" key="1">
    <source>
        <dbReference type="SAM" id="MobiDB-lite"/>
    </source>
</evidence>
<name>A0A1X7U5S7_AMPQE</name>
<reference evidence="2" key="1">
    <citation type="submission" date="2017-05" db="UniProtKB">
        <authorList>
            <consortium name="EnsemblMetazoa"/>
        </authorList>
    </citation>
    <scope>IDENTIFICATION</scope>
</reference>
<dbReference type="AlphaFoldDB" id="A0A1X7U5S7"/>
<sequence>VGTLIHTCIAINSNGSNPSAPSACNVPQHTDPVTPANEPVKAISTNSTAHTGNRRKIDFNAPLLNPDIKINKYRKVKTLSIWTIVYKSS</sequence>
<protein>
    <submittedName>
        <fullName evidence="2">Uncharacterized protein</fullName>
    </submittedName>
</protein>